<evidence type="ECO:0000256" key="1">
    <source>
        <dbReference type="SAM" id="Phobius"/>
    </source>
</evidence>
<evidence type="ECO:0000313" key="3">
    <source>
        <dbReference type="EMBL" id="GIU41925.1"/>
    </source>
</evidence>
<protein>
    <submittedName>
        <fullName evidence="3">Uncharacterized protein</fullName>
    </submittedName>
</protein>
<comment type="caution">
    <text evidence="3">The sequence shown here is derived from an EMBL/GenBank/DDBJ whole genome shotgun (WGS) entry which is preliminary data.</text>
</comment>
<dbReference type="RefSeq" id="WP_220779551.1">
    <property type="nucleotide sequence ID" value="NZ_BPEY01000008.1"/>
</dbReference>
<keyword evidence="2" id="KW-0732">Signal</keyword>
<keyword evidence="1" id="KW-1133">Transmembrane helix</keyword>
<organism evidence="3 4">
    <name type="scientific">Shewanella sairae</name>
    <dbReference type="NCBI Taxonomy" id="190310"/>
    <lineage>
        <taxon>Bacteria</taxon>
        <taxon>Pseudomonadati</taxon>
        <taxon>Pseudomonadota</taxon>
        <taxon>Gammaproteobacteria</taxon>
        <taxon>Alteromonadales</taxon>
        <taxon>Shewanellaceae</taxon>
        <taxon>Shewanella</taxon>
    </lineage>
</organism>
<keyword evidence="4" id="KW-1185">Reference proteome</keyword>
<keyword evidence="1" id="KW-0812">Transmembrane</keyword>
<accession>A0ABQ4P342</accession>
<feature type="signal peptide" evidence="2">
    <location>
        <begin position="1"/>
        <end position="23"/>
    </location>
</feature>
<sequence>MNKLYLSSAIGAALTTFSTSVLAHPGHDHSAESSNLIHLLWAAPILVAAVLSYKLIKHTLAKKSSAKDHA</sequence>
<dbReference type="EMBL" id="BPEY01000008">
    <property type="protein sequence ID" value="GIU41925.1"/>
    <property type="molecule type" value="Genomic_DNA"/>
</dbReference>
<dbReference type="Proteomes" id="UP000887104">
    <property type="component" value="Unassembled WGS sequence"/>
</dbReference>
<proteinExistence type="predicted"/>
<reference evidence="3" key="1">
    <citation type="submission" date="2021-05" db="EMBL/GenBank/DDBJ databases">
        <title>Molecular characterization for Shewanella algae harboring chromosomal blaOXA-55-like strains isolated from clinical and environment sample.</title>
        <authorList>
            <person name="Ohama Y."/>
            <person name="Aoki K."/>
            <person name="Harada S."/>
            <person name="Moriya K."/>
            <person name="Ishii Y."/>
            <person name="Tateda K."/>
        </authorList>
    </citation>
    <scope>NUCLEOTIDE SEQUENCE</scope>
    <source>
        <strain evidence="3">JCM 11563</strain>
    </source>
</reference>
<gene>
    <name evidence="3" type="ORF">TUM4438_07290</name>
</gene>
<evidence type="ECO:0000256" key="2">
    <source>
        <dbReference type="SAM" id="SignalP"/>
    </source>
</evidence>
<name>A0ABQ4P342_9GAMM</name>
<evidence type="ECO:0000313" key="4">
    <source>
        <dbReference type="Proteomes" id="UP000887104"/>
    </source>
</evidence>
<keyword evidence="1" id="KW-0472">Membrane</keyword>
<feature type="chain" id="PRO_5045359167" evidence="2">
    <location>
        <begin position="24"/>
        <end position="70"/>
    </location>
</feature>
<feature type="transmembrane region" description="Helical" evidence="1">
    <location>
        <begin position="39"/>
        <end position="56"/>
    </location>
</feature>